<proteinExistence type="predicted"/>
<dbReference type="PANTHER" id="PTHR10127:SF882">
    <property type="entry name" value="MEPRIN A SUBUNIT"/>
    <property type="match status" value="1"/>
</dbReference>
<comment type="caution">
    <text evidence="15">Lacks conserved residue(s) required for the propagation of feature annotation.</text>
</comment>
<evidence type="ECO:0000313" key="21">
    <source>
        <dbReference type="Ensembl" id="ENSSGRP00000109668.1"/>
    </source>
</evidence>
<dbReference type="Pfam" id="PF01400">
    <property type="entry name" value="Astacin"/>
    <property type="match status" value="1"/>
</dbReference>
<dbReference type="InterPro" id="IPR001506">
    <property type="entry name" value="Peptidase_M12A"/>
</dbReference>
<comment type="cofactor">
    <cofactor evidence="15 16">
        <name>Zn(2+)</name>
        <dbReference type="ChEBI" id="CHEBI:29105"/>
    </cofactor>
    <text evidence="15 16">Binds 1 zinc ion per subunit.</text>
</comment>
<evidence type="ECO:0000256" key="2">
    <source>
        <dbReference type="ARBA" id="ARBA00022536"/>
    </source>
</evidence>
<dbReference type="Gene3D" id="2.60.210.10">
    <property type="entry name" value="Apoptosis, Tumor Necrosis Factor Receptor Associated Protein 2, Chain A"/>
    <property type="match status" value="1"/>
</dbReference>
<dbReference type="GO" id="GO:0016020">
    <property type="term" value="C:membrane"/>
    <property type="evidence" value="ECO:0007669"/>
    <property type="project" value="UniProtKB-SubCell"/>
</dbReference>
<keyword evidence="4 17" id="KW-0812">Transmembrane</keyword>
<dbReference type="InterPro" id="IPR006026">
    <property type="entry name" value="Peptidase_Metallo"/>
</dbReference>
<dbReference type="FunFam" id="2.60.210.10:FF:000009">
    <property type="entry name" value="Meprin A subunit"/>
    <property type="match status" value="1"/>
</dbReference>
<dbReference type="PRINTS" id="PR00020">
    <property type="entry name" value="MAMDOMAIN"/>
</dbReference>
<dbReference type="InterPro" id="IPR024079">
    <property type="entry name" value="MetalloPept_cat_dom_sf"/>
</dbReference>
<dbReference type="PROSITE" id="PS50144">
    <property type="entry name" value="MATH"/>
    <property type="match status" value="1"/>
</dbReference>
<dbReference type="Pfam" id="PF22486">
    <property type="entry name" value="MATH_2"/>
    <property type="match status" value="1"/>
</dbReference>
<dbReference type="SMART" id="SM00061">
    <property type="entry name" value="MATH"/>
    <property type="match status" value="1"/>
</dbReference>
<dbReference type="InterPro" id="IPR013320">
    <property type="entry name" value="ConA-like_dom_sf"/>
</dbReference>
<dbReference type="InterPro" id="IPR000998">
    <property type="entry name" value="MAM_dom"/>
</dbReference>
<dbReference type="Gene3D" id="3.40.390.10">
    <property type="entry name" value="Collagenase (Catalytic Domain)"/>
    <property type="match status" value="1"/>
</dbReference>
<keyword evidence="13" id="KW-1015">Disulfide bond</keyword>
<evidence type="ECO:0000313" key="22">
    <source>
        <dbReference type="Proteomes" id="UP000472262"/>
    </source>
</evidence>
<evidence type="ECO:0000256" key="6">
    <source>
        <dbReference type="ARBA" id="ARBA00022729"/>
    </source>
</evidence>
<organism evidence="21 22">
    <name type="scientific">Sinocyclocheilus grahami</name>
    <name type="common">Dianchi golden-line fish</name>
    <name type="synonym">Barbus grahami</name>
    <dbReference type="NCBI Taxonomy" id="75366"/>
    <lineage>
        <taxon>Eukaryota</taxon>
        <taxon>Metazoa</taxon>
        <taxon>Chordata</taxon>
        <taxon>Craniata</taxon>
        <taxon>Vertebrata</taxon>
        <taxon>Euteleostomi</taxon>
        <taxon>Actinopterygii</taxon>
        <taxon>Neopterygii</taxon>
        <taxon>Teleostei</taxon>
        <taxon>Ostariophysi</taxon>
        <taxon>Cypriniformes</taxon>
        <taxon>Cyprinidae</taxon>
        <taxon>Cyprininae</taxon>
        <taxon>Sinocyclocheilus</taxon>
    </lineage>
</organism>
<keyword evidence="14" id="KW-0325">Glycoprotein</keyword>
<dbReference type="GO" id="GO:0004222">
    <property type="term" value="F:metalloendopeptidase activity"/>
    <property type="evidence" value="ECO:0007669"/>
    <property type="project" value="UniProtKB-UniRule"/>
</dbReference>
<dbReference type="SUPFAM" id="SSF49899">
    <property type="entry name" value="Concanavalin A-like lectins/glucanases"/>
    <property type="match status" value="1"/>
</dbReference>
<evidence type="ECO:0000256" key="17">
    <source>
        <dbReference type="SAM" id="Phobius"/>
    </source>
</evidence>
<keyword evidence="10 15" id="KW-0482">Metalloprotease</keyword>
<dbReference type="SMART" id="SM00235">
    <property type="entry name" value="ZnMc"/>
    <property type="match status" value="1"/>
</dbReference>
<keyword evidence="2" id="KW-0245">EGF-like domain</keyword>
<dbReference type="InterPro" id="IPR002083">
    <property type="entry name" value="MATH/TRAF_dom"/>
</dbReference>
<feature type="domain" description="MAM" evidence="18">
    <location>
        <begin position="212"/>
        <end position="378"/>
    </location>
</feature>
<feature type="active site" evidence="15">
    <location>
        <position position="102"/>
    </location>
</feature>
<protein>
    <recommendedName>
        <fullName evidence="16">Metalloendopeptidase</fullName>
        <ecNumber evidence="16">3.4.24.-</ecNumber>
    </recommendedName>
</protein>
<feature type="domain" description="Peptidase M12A" evidence="20">
    <location>
        <begin position="11"/>
        <end position="205"/>
    </location>
</feature>
<reference evidence="21" key="1">
    <citation type="submission" date="2025-08" db="UniProtKB">
        <authorList>
            <consortium name="Ensembl"/>
        </authorList>
    </citation>
    <scope>IDENTIFICATION</scope>
</reference>
<evidence type="ECO:0000256" key="14">
    <source>
        <dbReference type="ARBA" id="ARBA00023180"/>
    </source>
</evidence>
<dbReference type="PROSITE" id="PS51864">
    <property type="entry name" value="ASTACIN"/>
    <property type="match status" value="1"/>
</dbReference>
<evidence type="ECO:0000256" key="7">
    <source>
        <dbReference type="ARBA" id="ARBA00022801"/>
    </source>
</evidence>
<accession>A0A672T674</accession>
<dbReference type="CDD" id="cd06263">
    <property type="entry name" value="MAM"/>
    <property type="match status" value="1"/>
</dbReference>
<evidence type="ECO:0000256" key="4">
    <source>
        <dbReference type="ARBA" id="ARBA00022692"/>
    </source>
</evidence>
<evidence type="ECO:0000256" key="8">
    <source>
        <dbReference type="ARBA" id="ARBA00022833"/>
    </source>
</evidence>
<evidence type="ECO:0000256" key="9">
    <source>
        <dbReference type="ARBA" id="ARBA00022989"/>
    </source>
</evidence>
<keyword evidence="7 15" id="KW-0378">Hydrolase</keyword>
<feature type="binding site" evidence="15">
    <location>
        <position position="111"/>
    </location>
    <ligand>
        <name>Zn(2+)</name>
        <dbReference type="ChEBI" id="CHEBI:29105"/>
        <note>catalytic</note>
    </ligand>
</feature>
<dbReference type="SUPFAM" id="SSF49599">
    <property type="entry name" value="TRAF domain-like"/>
    <property type="match status" value="1"/>
</dbReference>
<gene>
    <name evidence="21" type="primary">mep1ba</name>
</gene>
<keyword evidence="3 15" id="KW-0645">Protease</keyword>
<dbReference type="PANTHER" id="PTHR10127">
    <property type="entry name" value="DISCOIDIN, CUB, EGF, LAMININ , AND ZINC METALLOPROTEASE DOMAIN CONTAINING"/>
    <property type="match status" value="1"/>
</dbReference>
<keyword evidence="6" id="KW-0732">Signal</keyword>
<evidence type="ECO:0000256" key="3">
    <source>
        <dbReference type="ARBA" id="ARBA00022670"/>
    </source>
</evidence>
<evidence type="ECO:0000259" key="20">
    <source>
        <dbReference type="PROSITE" id="PS51864"/>
    </source>
</evidence>
<keyword evidence="8 15" id="KW-0862">Zinc</keyword>
<dbReference type="SMART" id="SM00137">
    <property type="entry name" value="MAM"/>
    <property type="match status" value="1"/>
</dbReference>
<evidence type="ECO:0000256" key="15">
    <source>
        <dbReference type="PROSITE-ProRule" id="PRU01211"/>
    </source>
</evidence>
<keyword evidence="12" id="KW-0865">Zymogen</keyword>
<dbReference type="InterPro" id="IPR008974">
    <property type="entry name" value="TRAF-like"/>
</dbReference>
<evidence type="ECO:0000259" key="18">
    <source>
        <dbReference type="PROSITE" id="PS50060"/>
    </source>
</evidence>
<keyword evidence="9 17" id="KW-1133">Transmembrane helix</keyword>
<dbReference type="PRINTS" id="PR00480">
    <property type="entry name" value="ASTACIN"/>
</dbReference>
<feature type="transmembrane region" description="Helical" evidence="17">
    <location>
        <begin position="564"/>
        <end position="585"/>
    </location>
</feature>
<evidence type="ECO:0000256" key="10">
    <source>
        <dbReference type="ARBA" id="ARBA00023049"/>
    </source>
</evidence>
<dbReference type="AlphaFoldDB" id="A0A672T674"/>
<dbReference type="Proteomes" id="UP000472262">
    <property type="component" value="Unassembled WGS sequence"/>
</dbReference>
<evidence type="ECO:0000256" key="13">
    <source>
        <dbReference type="ARBA" id="ARBA00023157"/>
    </source>
</evidence>
<dbReference type="EC" id="3.4.24.-" evidence="16"/>
<feature type="domain" description="MATH" evidence="19">
    <location>
        <begin position="376"/>
        <end position="522"/>
    </location>
</feature>
<feature type="binding site" evidence="15">
    <location>
        <position position="105"/>
    </location>
    <ligand>
        <name>Zn(2+)</name>
        <dbReference type="ChEBI" id="CHEBI:29105"/>
        <note>catalytic</note>
    </ligand>
</feature>
<evidence type="ECO:0000256" key="1">
    <source>
        <dbReference type="ARBA" id="ARBA00004479"/>
    </source>
</evidence>
<evidence type="ECO:0000259" key="19">
    <source>
        <dbReference type="PROSITE" id="PS50144"/>
    </source>
</evidence>
<dbReference type="Ensembl" id="ENSSGRT00000116512.1">
    <property type="protein sequence ID" value="ENSSGRP00000109668.1"/>
    <property type="gene ID" value="ENSSGRG00000053996.1"/>
</dbReference>
<dbReference type="PROSITE" id="PS50060">
    <property type="entry name" value="MAM_2"/>
    <property type="match status" value="1"/>
</dbReference>
<feature type="binding site" evidence="15">
    <location>
        <position position="101"/>
    </location>
    <ligand>
        <name>Zn(2+)</name>
        <dbReference type="ChEBI" id="CHEBI:29105"/>
        <note>catalytic</note>
    </ligand>
</feature>
<reference evidence="21" key="2">
    <citation type="submission" date="2025-09" db="UniProtKB">
        <authorList>
            <consortium name="Ensembl"/>
        </authorList>
    </citation>
    <scope>IDENTIFICATION</scope>
</reference>
<evidence type="ECO:0000256" key="12">
    <source>
        <dbReference type="ARBA" id="ARBA00023145"/>
    </source>
</evidence>
<evidence type="ECO:0000256" key="16">
    <source>
        <dbReference type="RuleBase" id="RU361183"/>
    </source>
</evidence>
<dbReference type="FunFam" id="2.60.120.200:FF:000037">
    <property type="entry name" value="Meprin A subunit"/>
    <property type="match status" value="1"/>
</dbReference>
<evidence type="ECO:0000256" key="5">
    <source>
        <dbReference type="ARBA" id="ARBA00022723"/>
    </source>
</evidence>
<comment type="subcellular location">
    <subcellularLocation>
        <location evidence="1">Membrane</location>
        <topology evidence="1">Single-pass type I membrane protein</topology>
    </subcellularLocation>
</comment>
<keyword evidence="22" id="KW-1185">Reference proteome</keyword>
<keyword evidence="5 15" id="KW-0479">Metal-binding</keyword>
<name>A0A672T674_SINGR</name>
<dbReference type="Pfam" id="PF00629">
    <property type="entry name" value="MAM"/>
    <property type="match status" value="1"/>
</dbReference>
<sequence>DIFEINEEGRNTILGEEYRWPTTVPYVLDSSLEINAKGVILKAFEQYRLKTCIDFKAWDGEPNYIFVFKGSGCYSKVGNRQMGKQELSIGANCDSLGTVEHEFLHALGFWHEQSRSDRDDYVTIMWDQIQEGKEHNFNSYDETVSSSLGVPYDYGSVMHYSKTSFSKASEPTIVTKIPEFLDVIGQRMEFSDSDLLKLNRLYNCTTASTFLDSCHFEEPNICGMIQGDGGNAKWARVQMVEGGPQTDYTNLGQCQGVGFFMHFSTATGTQGDTAYLESRLFYPKRRSQCLQFYHYNSGGVDDQLNIWVREYTTENPKGTLRLIQKISGGLQGSWELYHVTLDVSDKFRVVFEGVKGRDTSKSGLSLDDINLSETKCPQYTWRIRDFTSLLATTPAGSKTYSPRFLSPDGYSFQIGLYINGLKDSPDKMAIYLHLTSGPNDDNLQWPCPWRQASMELMDQNPDIQHRMNNIRMITTDPTKTSTDHGSKFYRGPGYGTSNYITHDRLKSRSFIKGDDVIFLLSLDGLPFLFHTNVTGLWKTQPRRPEIRDLQLEIDDSIGSSTATVAISVFVAAAMFLGLAVGAMFYMRRRRRLMERDGEFEPERTDGCMFPYTSFLLPQ</sequence>
<dbReference type="FunFam" id="3.40.390.10:FF:000015">
    <property type="entry name" value="Meprin A subunit"/>
    <property type="match status" value="1"/>
</dbReference>
<dbReference type="GO" id="GO:0008270">
    <property type="term" value="F:zinc ion binding"/>
    <property type="evidence" value="ECO:0007669"/>
    <property type="project" value="UniProtKB-UniRule"/>
</dbReference>
<dbReference type="Gene3D" id="2.60.120.200">
    <property type="match status" value="1"/>
</dbReference>
<evidence type="ECO:0000256" key="11">
    <source>
        <dbReference type="ARBA" id="ARBA00023136"/>
    </source>
</evidence>
<keyword evidence="11 17" id="KW-0472">Membrane</keyword>
<dbReference type="GO" id="GO:0006508">
    <property type="term" value="P:proteolysis"/>
    <property type="evidence" value="ECO:0007669"/>
    <property type="project" value="UniProtKB-KW"/>
</dbReference>
<dbReference type="SUPFAM" id="SSF55486">
    <property type="entry name" value="Metalloproteases ('zincins'), catalytic domain"/>
    <property type="match status" value="1"/>
</dbReference>